<gene>
    <name evidence="2" type="ORF">CLUP02_06974</name>
</gene>
<dbReference type="KEGG" id="clup:CLUP02_06974"/>
<reference evidence="2" key="1">
    <citation type="journal article" date="2021" name="Mol. Plant Microbe Interact.">
        <title>Complete Genome Sequence of the Plant-Pathogenic Fungus Colletotrichum lupini.</title>
        <authorList>
            <person name="Baroncelli R."/>
            <person name="Pensec F."/>
            <person name="Da Lio D."/>
            <person name="Boufleur T."/>
            <person name="Vicente I."/>
            <person name="Sarrocco S."/>
            <person name="Picot A."/>
            <person name="Baraldi E."/>
            <person name="Sukno S."/>
            <person name="Thon M."/>
            <person name="Le Floch G."/>
        </authorList>
    </citation>
    <scope>NUCLEOTIDE SEQUENCE</scope>
    <source>
        <strain evidence="2">IMI 504893</strain>
    </source>
</reference>
<protein>
    <submittedName>
        <fullName evidence="2">Uncharacterized protein</fullName>
    </submittedName>
</protein>
<dbReference type="AlphaFoldDB" id="A0A9Q8WF79"/>
<feature type="region of interest" description="Disordered" evidence="1">
    <location>
        <begin position="53"/>
        <end position="81"/>
    </location>
</feature>
<dbReference type="RefSeq" id="XP_049143114.1">
    <property type="nucleotide sequence ID" value="XM_049285971.1"/>
</dbReference>
<keyword evidence="3" id="KW-1185">Reference proteome</keyword>
<name>A0A9Q8WF79_9PEZI</name>
<evidence type="ECO:0000313" key="2">
    <source>
        <dbReference type="EMBL" id="UQC81488.1"/>
    </source>
</evidence>
<dbReference type="GeneID" id="73340981"/>
<evidence type="ECO:0000313" key="3">
    <source>
        <dbReference type="Proteomes" id="UP000830671"/>
    </source>
</evidence>
<sequence length="424" mass="45116">MILPPSIAHKLLGPHQLIGFCTSSIQTTHCEPRKGRQATTKHLIISWPYCGTKPAADPQRKPSPPPSDSARPAGRATAAVNSGQTLLDAKDSTLPCQNSDSSEALYGYSVLCNKVASKLKRTLCTDFGNRNVSRACSGLGVDNSNRLLCSVLVSEKTVSGAECGLALSDETTGFPQAGCCNATPTCTGLTDAFQKAKADHKVWSISIRPRRTAQRPSEINGDPILPIPGPSSSTVGSTAFLNILPNMQLPFPTNNGWATMTSCSLQNAECRLRRLKMQSCTLGQFPLHLHYLSPAGLAPFPLQKQESATLGGSLISLLCSVSSWNFAMAQTAGASELWNATDDALRPADDDAQTGLKALRALPSISTNPMGLISRPPHIFIPSSLLVGPRPSFHQATPRGWFPVSLGHSLYYAVVLMAALSDAL</sequence>
<organism evidence="2 3">
    <name type="scientific">Colletotrichum lupini</name>
    <dbReference type="NCBI Taxonomy" id="145971"/>
    <lineage>
        <taxon>Eukaryota</taxon>
        <taxon>Fungi</taxon>
        <taxon>Dikarya</taxon>
        <taxon>Ascomycota</taxon>
        <taxon>Pezizomycotina</taxon>
        <taxon>Sordariomycetes</taxon>
        <taxon>Hypocreomycetidae</taxon>
        <taxon>Glomerellales</taxon>
        <taxon>Glomerellaceae</taxon>
        <taxon>Colletotrichum</taxon>
        <taxon>Colletotrichum acutatum species complex</taxon>
    </lineage>
</organism>
<dbReference type="Proteomes" id="UP000830671">
    <property type="component" value="Chromosome 3"/>
</dbReference>
<accession>A0A9Q8WF79</accession>
<proteinExistence type="predicted"/>
<evidence type="ECO:0000256" key="1">
    <source>
        <dbReference type="SAM" id="MobiDB-lite"/>
    </source>
</evidence>
<dbReference type="EMBL" id="CP019475">
    <property type="protein sequence ID" value="UQC81488.1"/>
    <property type="molecule type" value="Genomic_DNA"/>
</dbReference>